<dbReference type="GO" id="GO:0006526">
    <property type="term" value="P:L-arginine biosynthetic process"/>
    <property type="evidence" value="ECO:0007669"/>
    <property type="project" value="UniProtKB-KW"/>
</dbReference>
<organism evidence="12 13">
    <name type="scientific">Rhizophlyctis rosea</name>
    <dbReference type="NCBI Taxonomy" id="64517"/>
    <lineage>
        <taxon>Eukaryota</taxon>
        <taxon>Fungi</taxon>
        <taxon>Fungi incertae sedis</taxon>
        <taxon>Chytridiomycota</taxon>
        <taxon>Chytridiomycota incertae sedis</taxon>
        <taxon>Chytridiomycetes</taxon>
        <taxon>Rhizophlyctidales</taxon>
        <taxon>Rhizophlyctidaceae</taxon>
        <taxon>Rhizophlyctis</taxon>
    </lineage>
</organism>
<keyword evidence="8" id="KW-0067">ATP-binding</keyword>
<dbReference type="GO" id="GO:0005840">
    <property type="term" value="C:ribosome"/>
    <property type="evidence" value="ECO:0007669"/>
    <property type="project" value="UniProtKB-KW"/>
</dbReference>
<dbReference type="GO" id="GO:0006412">
    <property type="term" value="P:translation"/>
    <property type="evidence" value="ECO:0007669"/>
    <property type="project" value="InterPro"/>
</dbReference>
<name>A0AAD5WZ38_9FUNG</name>
<dbReference type="InterPro" id="IPR006855">
    <property type="entry name" value="Vertebrate-like_GNAT_dom"/>
</dbReference>
<proteinExistence type="inferred from homology"/>
<gene>
    <name evidence="12" type="ORF">HK097_001119</name>
</gene>
<keyword evidence="6" id="KW-0547">Nucleotide-binding</keyword>
<evidence type="ECO:0000313" key="13">
    <source>
        <dbReference type="Proteomes" id="UP001212841"/>
    </source>
</evidence>
<dbReference type="FunFam" id="3.40.1160.10:FF:000011">
    <property type="entry name" value="N-acetyl-gamma-glutamyl-phosphate reductase, variant"/>
    <property type="match status" value="1"/>
</dbReference>
<dbReference type="SUPFAM" id="SSF54686">
    <property type="entry name" value="Ribosomal protein L16p/L10e"/>
    <property type="match status" value="1"/>
</dbReference>
<dbReference type="GO" id="GO:0005524">
    <property type="term" value="F:ATP binding"/>
    <property type="evidence" value="ECO:0007669"/>
    <property type="project" value="UniProtKB-KW"/>
</dbReference>
<comment type="pathway">
    <text evidence="1">Amino-acid biosynthesis; L-arginine biosynthesis; N(2)-acetyl-L-ornithine from L-glutamate: step 2/4.</text>
</comment>
<dbReference type="EMBL" id="JADGJD010001213">
    <property type="protein sequence ID" value="KAJ3045804.1"/>
    <property type="molecule type" value="Genomic_DNA"/>
</dbReference>
<dbReference type="PRINTS" id="PR00060">
    <property type="entry name" value="RIBOSOMALL16"/>
</dbReference>
<protein>
    <recommendedName>
        <fullName evidence="11">N-acetyltransferase domain-containing protein</fullName>
    </recommendedName>
</protein>
<dbReference type="GO" id="GO:1990904">
    <property type="term" value="C:ribonucleoprotein complex"/>
    <property type="evidence" value="ECO:0007669"/>
    <property type="project" value="UniProtKB-KW"/>
</dbReference>
<dbReference type="PANTHER" id="PTHR23342">
    <property type="entry name" value="N-ACETYLGLUTAMATE SYNTHASE"/>
    <property type="match status" value="1"/>
</dbReference>
<dbReference type="GO" id="GO:0003991">
    <property type="term" value="F:acetylglutamate kinase activity"/>
    <property type="evidence" value="ECO:0007669"/>
    <property type="project" value="TreeGrafter"/>
</dbReference>
<dbReference type="PANTHER" id="PTHR23342:SF0">
    <property type="entry name" value="N-ACETYLGLUTAMATE SYNTHASE, MITOCHONDRIAL"/>
    <property type="match status" value="1"/>
</dbReference>
<dbReference type="Gene3D" id="3.90.1170.10">
    <property type="entry name" value="Ribosomal protein L10e/L16"/>
    <property type="match status" value="1"/>
</dbReference>
<dbReference type="GO" id="GO:0003942">
    <property type="term" value="F:N-acetyl-gamma-glutamyl-phosphate reductase activity"/>
    <property type="evidence" value="ECO:0007669"/>
    <property type="project" value="TreeGrafter"/>
</dbReference>
<dbReference type="NCBIfam" id="TIGR00761">
    <property type="entry name" value="argB"/>
    <property type="match status" value="1"/>
</dbReference>
<dbReference type="InterPro" id="IPR016180">
    <property type="entry name" value="Ribosomal_uL16_dom"/>
</dbReference>
<evidence type="ECO:0000256" key="2">
    <source>
        <dbReference type="ARBA" id="ARBA00008931"/>
    </source>
</evidence>
<dbReference type="GO" id="GO:0003735">
    <property type="term" value="F:structural constituent of ribosome"/>
    <property type="evidence" value="ECO:0007669"/>
    <property type="project" value="InterPro"/>
</dbReference>
<evidence type="ECO:0000256" key="1">
    <source>
        <dbReference type="ARBA" id="ARBA00004828"/>
    </source>
</evidence>
<keyword evidence="13" id="KW-1185">Reference proteome</keyword>
<dbReference type="InterPro" id="IPR047873">
    <property type="entry name" value="Ribosomal_uL16"/>
</dbReference>
<dbReference type="Gene3D" id="3.40.630.30">
    <property type="match status" value="1"/>
</dbReference>
<dbReference type="InterPro" id="IPR041734">
    <property type="entry name" value="NAGK-fArgBP"/>
</dbReference>
<dbReference type="InterPro" id="IPR020798">
    <property type="entry name" value="Ribosomal_uL16_CS"/>
</dbReference>
<reference evidence="12" key="1">
    <citation type="submission" date="2020-05" db="EMBL/GenBank/DDBJ databases">
        <title>Phylogenomic resolution of chytrid fungi.</title>
        <authorList>
            <person name="Stajich J.E."/>
            <person name="Amses K."/>
            <person name="Simmons R."/>
            <person name="Seto K."/>
            <person name="Myers J."/>
            <person name="Bonds A."/>
            <person name="Quandt C.A."/>
            <person name="Barry K."/>
            <person name="Liu P."/>
            <person name="Grigoriev I."/>
            <person name="Longcore J.E."/>
            <person name="James T.Y."/>
        </authorList>
    </citation>
    <scope>NUCLEOTIDE SEQUENCE</scope>
    <source>
        <strain evidence="12">JEL0318</strain>
    </source>
</reference>
<evidence type="ECO:0000256" key="8">
    <source>
        <dbReference type="ARBA" id="ARBA00022840"/>
    </source>
</evidence>
<evidence type="ECO:0000259" key="11">
    <source>
        <dbReference type="PROSITE" id="PS51731"/>
    </source>
</evidence>
<dbReference type="Proteomes" id="UP001212841">
    <property type="component" value="Unassembled WGS sequence"/>
</dbReference>
<dbReference type="PROSITE" id="PS51731">
    <property type="entry name" value="GNAT_NAGS"/>
    <property type="match status" value="1"/>
</dbReference>
<dbReference type="AlphaFoldDB" id="A0AAD5WZ38"/>
<sequence length="757" mass="84763">MSLVRASIAIGRRACVRNALQSSLARTLVPAGSRALYQGPSSLHTNRGGISEKETIVKLLYNIGSRKEVEQYLRHFSSVESHQFALIKVGGAVLTDDLDTLASSLTFLYRVGLYPIVVHGAGPQLNGLLEKAGVEPEYHDGIRVTDAKTLEIARKVFQDENLKLVEALEKLGTRARPINGGVFTADYLDKEKYQFVGKITHVNKELVESSIRSGALPILTSLADTPSGQILNVNADVAAGELARVLEPLKVVYLNEKGGLFHGETKKKIDVINLDEEYEDLLKEPWVRYGTKLKIKEIHDLLMHLPRSSSVSIISAEHLHKELFTHSGAGTLIRRGHRITPQEDPTKLDADRLRTLLENNDPEIVEGKSSVARYLQSLKDRKVKIYHDSAYDIFAVVAVPEEEGAPFLEKFVATRTGVLNNVTDNVWQMIKKDFKKLAWVASKNDENKGWYFDRADGSHTINDRTLFWYGEEDLDAVQKYIKRFAEDSTNSSAATTSSNIAQASSAGVQHFSTASRTGVRYYSTTTSIQPRSGGMFAPHRLPANLGNTFQPIVAPVLRPAILSQRRFAVPNFRPKRMKFKKAFRGFFPIHEGGSLRATTVYHGDYGLQTMEGGRISDRELDQARTVIRRVLKPHKGSRFYLRAFPDRPVSTKGAETRMGKGKGAVEYFATWVAEGRILFECKGVRREVGYEAMRVAAHAIGLHTRFVERDEDNLVAPRVLPHFVREKVRKMEWNGFTRGEGVKGTFRAMPKPYPYTV</sequence>
<dbReference type="InterPro" id="IPR004662">
    <property type="entry name" value="AcgluKinase_fam"/>
</dbReference>
<dbReference type="InterPro" id="IPR036920">
    <property type="entry name" value="Ribosomal_uL16_sf"/>
</dbReference>
<dbReference type="Gene3D" id="3.40.1160.10">
    <property type="entry name" value="Acetylglutamate kinase-like"/>
    <property type="match status" value="1"/>
</dbReference>
<evidence type="ECO:0000256" key="4">
    <source>
        <dbReference type="ARBA" id="ARBA00022605"/>
    </source>
</evidence>
<dbReference type="CDD" id="cd04252">
    <property type="entry name" value="AAK_NAGK-fArgBP"/>
    <property type="match status" value="1"/>
</dbReference>
<dbReference type="NCBIfam" id="NF003387">
    <property type="entry name" value="PRK04531.1-2"/>
    <property type="match status" value="1"/>
</dbReference>
<feature type="domain" description="N-acetyltransferase" evidence="11">
    <location>
        <begin position="337"/>
        <end position="492"/>
    </location>
</feature>
<evidence type="ECO:0000256" key="7">
    <source>
        <dbReference type="ARBA" id="ARBA00022777"/>
    </source>
</evidence>
<keyword evidence="7" id="KW-0418">Kinase</keyword>
<dbReference type="InterPro" id="IPR001048">
    <property type="entry name" value="Asp/Glu/Uridylate_kinase"/>
</dbReference>
<dbReference type="GO" id="GO:0019843">
    <property type="term" value="F:rRNA binding"/>
    <property type="evidence" value="ECO:0007669"/>
    <property type="project" value="InterPro"/>
</dbReference>
<dbReference type="Pfam" id="PF04768">
    <property type="entry name" value="NAT"/>
    <property type="match status" value="1"/>
</dbReference>
<evidence type="ECO:0000256" key="3">
    <source>
        <dbReference type="ARBA" id="ARBA00022571"/>
    </source>
</evidence>
<evidence type="ECO:0000256" key="6">
    <source>
        <dbReference type="ARBA" id="ARBA00022741"/>
    </source>
</evidence>
<dbReference type="InterPro" id="IPR000114">
    <property type="entry name" value="Ribosomal_uL16_bact-type"/>
</dbReference>
<dbReference type="NCBIfam" id="TIGR01164">
    <property type="entry name" value="rplP_bact"/>
    <property type="match status" value="1"/>
</dbReference>
<keyword evidence="5" id="KW-0808">Transferase</keyword>
<dbReference type="GO" id="GO:0005759">
    <property type="term" value="C:mitochondrial matrix"/>
    <property type="evidence" value="ECO:0007669"/>
    <property type="project" value="TreeGrafter"/>
</dbReference>
<dbReference type="SUPFAM" id="SSF53633">
    <property type="entry name" value="Carbamate kinase-like"/>
    <property type="match status" value="1"/>
</dbReference>
<dbReference type="FunFam" id="3.40.630.30:FF:000029">
    <property type="entry name" value="Bifunctional acetylglutamate kinase/N-acetyl-gamma-glutamyl-phosphate reductase"/>
    <property type="match status" value="1"/>
</dbReference>
<comment type="similarity">
    <text evidence="2">Belongs to the universal ribosomal protein uL16 family.</text>
</comment>
<dbReference type="InterPro" id="IPR036393">
    <property type="entry name" value="AceGlu_kinase-like_sf"/>
</dbReference>
<dbReference type="Pfam" id="PF00252">
    <property type="entry name" value="Ribosomal_L16"/>
    <property type="match status" value="1"/>
</dbReference>
<keyword evidence="10" id="KW-0687">Ribonucleoprotein</keyword>
<keyword evidence="3" id="KW-0055">Arginine biosynthesis</keyword>
<dbReference type="Pfam" id="PF00696">
    <property type="entry name" value="AA_kinase"/>
    <property type="match status" value="1"/>
</dbReference>
<evidence type="ECO:0000256" key="5">
    <source>
        <dbReference type="ARBA" id="ARBA00022679"/>
    </source>
</evidence>
<accession>A0AAD5WZ38</accession>
<dbReference type="PROSITE" id="PS00701">
    <property type="entry name" value="RIBOSOMAL_L16_2"/>
    <property type="match status" value="1"/>
</dbReference>
<dbReference type="CDD" id="cd01433">
    <property type="entry name" value="Ribosomal_L16_L10e"/>
    <property type="match status" value="1"/>
</dbReference>
<evidence type="ECO:0000256" key="10">
    <source>
        <dbReference type="ARBA" id="ARBA00023274"/>
    </source>
</evidence>
<keyword evidence="9" id="KW-0689">Ribosomal protein</keyword>
<evidence type="ECO:0000256" key="9">
    <source>
        <dbReference type="ARBA" id="ARBA00022980"/>
    </source>
</evidence>
<keyword evidence="4" id="KW-0028">Amino-acid biosynthesis</keyword>
<evidence type="ECO:0000313" key="12">
    <source>
        <dbReference type="EMBL" id="KAJ3045804.1"/>
    </source>
</evidence>
<comment type="caution">
    <text evidence="12">The sequence shown here is derived from an EMBL/GenBank/DDBJ whole genome shotgun (WGS) entry which is preliminary data.</text>
</comment>